<dbReference type="AlphaFoldDB" id="A0A915JJ85"/>
<organism evidence="1 2">
    <name type="scientific">Romanomermis culicivorax</name>
    <name type="common">Nematode worm</name>
    <dbReference type="NCBI Taxonomy" id="13658"/>
    <lineage>
        <taxon>Eukaryota</taxon>
        <taxon>Metazoa</taxon>
        <taxon>Ecdysozoa</taxon>
        <taxon>Nematoda</taxon>
        <taxon>Enoplea</taxon>
        <taxon>Dorylaimia</taxon>
        <taxon>Mermithida</taxon>
        <taxon>Mermithoidea</taxon>
        <taxon>Mermithidae</taxon>
        <taxon>Romanomermis</taxon>
    </lineage>
</organism>
<dbReference type="Proteomes" id="UP000887565">
    <property type="component" value="Unplaced"/>
</dbReference>
<dbReference type="WBParaSite" id="nRc.2.0.1.t26136-RA">
    <property type="protein sequence ID" value="nRc.2.0.1.t26136-RA"/>
    <property type="gene ID" value="nRc.2.0.1.g26136"/>
</dbReference>
<protein>
    <submittedName>
        <fullName evidence="2">Uncharacterized protein</fullName>
    </submittedName>
</protein>
<sequence length="147" mass="16053">MNRLQLAMREIGGHFAGSNLIASANSCLLSTTNSGMESRRSRNLSIASLNFPPLRVAHTVCSGSEITLVGMAGTGRYQILCCRHRYRRMRGRFERTSSNVIGRQTGLIDPILSWVRTATGRHVANQTVVASAGAFSDADVQQIGRQF</sequence>
<evidence type="ECO:0000313" key="2">
    <source>
        <dbReference type="WBParaSite" id="nRc.2.0.1.t26136-RA"/>
    </source>
</evidence>
<keyword evidence="1" id="KW-1185">Reference proteome</keyword>
<name>A0A915JJ85_ROMCU</name>
<reference evidence="2" key="1">
    <citation type="submission" date="2022-11" db="UniProtKB">
        <authorList>
            <consortium name="WormBaseParasite"/>
        </authorList>
    </citation>
    <scope>IDENTIFICATION</scope>
</reference>
<proteinExistence type="predicted"/>
<accession>A0A915JJ85</accession>
<evidence type="ECO:0000313" key="1">
    <source>
        <dbReference type="Proteomes" id="UP000887565"/>
    </source>
</evidence>